<sequence length="224" mass="23183">MSSVLRQLSAQVIPVIRMQEAETALTAVDWLHEGGIEIFEITASVPGYLEVIAELAERKDLLVGAGTLLSAEDAHNAVKAGARFLVSPCLVPEVIEAGTEAGIPVIPGTATPTEALQAHRLGADAVKVFPARQLGGPGYLKALRSVLPDIAVIPTGGIELDEVDGYFAAGAYAVGMGGQLATQDEVGEARTEGGEQARQRIVARARHISGRAGTQAGAQDKGTA</sequence>
<dbReference type="NCBIfam" id="TIGR01182">
    <property type="entry name" value="eda"/>
    <property type="match status" value="1"/>
</dbReference>
<keyword evidence="5" id="KW-0119">Carbohydrate metabolism</keyword>
<dbReference type="Pfam" id="PF01081">
    <property type="entry name" value="Aldolase"/>
    <property type="match status" value="1"/>
</dbReference>
<dbReference type="InterPro" id="IPR013785">
    <property type="entry name" value="Aldolase_TIM"/>
</dbReference>
<name>A0ABV8UIH2_9PROT</name>
<dbReference type="EMBL" id="JBHSCW010000001">
    <property type="protein sequence ID" value="MFC4350299.1"/>
    <property type="molecule type" value="Genomic_DNA"/>
</dbReference>
<keyword evidence="4" id="KW-0456">Lyase</keyword>
<reference evidence="7" key="1">
    <citation type="journal article" date="2019" name="Int. J. Syst. Evol. Microbiol.">
        <title>The Global Catalogue of Microorganisms (GCM) 10K type strain sequencing project: providing services to taxonomists for standard genome sequencing and annotation.</title>
        <authorList>
            <consortium name="The Broad Institute Genomics Platform"/>
            <consortium name="The Broad Institute Genome Sequencing Center for Infectious Disease"/>
            <person name="Wu L."/>
            <person name="Ma J."/>
        </authorList>
    </citation>
    <scope>NUCLEOTIDE SEQUENCE [LARGE SCALE GENOMIC DNA]</scope>
    <source>
        <strain evidence="7">CECT 8472</strain>
    </source>
</reference>
<comment type="subunit">
    <text evidence="3">Homotrimer.</text>
</comment>
<comment type="similarity">
    <text evidence="2">Belongs to the KHG/KDPG aldolase family.</text>
</comment>
<dbReference type="InterPro" id="IPR000887">
    <property type="entry name" value="Aldlse_KDPG_KHG"/>
</dbReference>
<accession>A0ABV8UIH2</accession>
<protein>
    <submittedName>
        <fullName evidence="6">Bifunctional 4-hydroxy-2-oxoglutarate aldolase/2-dehydro-3-deoxy-phosphogluconate aldolase</fullName>
    </submittedName>
</protein>
<gene>
    <name evidence="6" type="ORF">ACFOW6_01955</name>
</gene>
<evidence type="ECO:0000256" key="3">
    <source>
        <dbReference type="ARBA" id="ARBA00011233"/>
    </source>
</evidence>
<dbReference type="Proteomes" id="UP001595799">
    <property type="component" value="Unassembled WGS sequence"/>
</dbReference>
<dbReference type="CDD" id="cd00452">
    <property type="entry name" value="KDPG_aldolase"/>
    <property type="match status" value="1"/>
</dbReference>
<comment type="pathway">
    <text evidence="1">Carbohydrate acid metabolism.</text>
</comment>
<dbReference type="PANTHER" id="PTHR30246">
    <property type="entry name" value="2-KETO-3-DEOXY-6-PHOSPHOGLUCONATE ALDOLASE"/>
    <property type="match status" value="1"/>
</dbReference>
<dbReference type="Gene3D" id="3.20.20.70">
    <property type="entry name" value="Aldolase class I"/>
    <property type="match status" value="1"/>
</dbReference>
<evidence type="ECO:0000256" key="2">
    <source>
        <dbReference type="ARBA" id="ARBA00006906"/>
    </source>
</evidence>
<keyword evidence="7" id="KW-1185">Reference proteome</keyword>
<evidence type="ECO:0000256" key="1">
    <source>
        <dbReference type="ARBA" id="ARBA00004761"/>
    </source>
</evidence>
<evidence type="ECO:0000313" key="6">
    <source>
        <dbReference type="EMBL" id="MFC4350299.1"/>
    </source>
</evidence>
<evidence type="ECO:0000313" key="7">
    <source>
        <dbReference type="Proteomes" id="UP001595799"/>
    </source>
</evidence>
<dbReference type="RefSeq" id="WP_382420606.1">
    <property type="nucleotide sequence ID" value="NZ_JBHSCW010000001.1"/>
</dbReference>
<organism evidence="6 7">
    <name type="scientific">Fodinicurvata halophila</name>
    <dbReference type="NCBI Taxonomy" id="1419723"/>
    <lineage>
        <taxon>Bacteria</taxon>
        <taxon>Pseudomonadati</taxon>
        <taxon>Pseudomonadota</taxon>
        <taxon>Alphaproteobacteria</taxon>
        <taxon>Rhodospirillales</taxon>
        <taxon>Rhodovibrionaceae</taxon>
        <taxon>Fodinicurvata</taxon>
    </lineage>
</organism>
<comment type="caution">
    <text evidence="6">The sequence shown here is derived from an EMBL/GenBank/DDBJ whole genome shotgun (WGS) entry which is preliminary data.</text>
</comment>
<evidence type="ECO:0000256" key="4">
    <source>
        <dbReference type="ARBA" id="ARBA00023239"/>
    </source>
</evidence>
<dbReference type="PANTHER" id="PTHR30246:SF1">
    <property type="entry name" value="2-DEHYDRO-3-DEOXY-6-PHOSPHOGALACTONATE ALDOLASE-RELATED"/>
    <property type="match status" value="1"/>
</dbReference>
<proteinExistence type="inferred from homology"/>
<evidence type="ECO:0000256" key="5">
    <source>
        <dbReference type="ARBA" id="ARBA00023277"/>
    </source>
</evidence>
<dbReference type="SUPFAM" id="SSF51569">
    <property type="entry name" value="Aldolase"/>
    <property type="match status" value="1"/>
</dbReference>